<dbReference type="Gramene" id="EOY32251">
    <property type="protein sequence ID" value="EOY32251"/>
    <property type="gene ID" value="TCM_039916"/>
</dbReference>
<dbReference type="GO" id="GO:0008233">
    <property type="term" value="F:peptidase activity"/>
    <property type="evidence" value="ECO:0007669"/>
    <property type="project" value="UniProtKB-KW"/>
</dbReference>
<feature type="compositionally biased region" description="Polar residues" evidence="1">
    <location>
        <begin position="45"/>
        <end position="61"/>
    </location>
</feature>
<sequence length="223" mass="24559">MNVYRDIAAVVMGSKGVPSRDNSIAIRRGRGRSQHRQLDLVKGESTASTFRATPVAEQTETPPHPPPPPSPTGILAMPPKAVQALVAFHTTITGQAQAGQAPPTIPPVAPLVPSPPPPPVPPQVPNVSISKKLKEARQLGCISFTSDLNATAAKDWIIQVSETVTDMKLMAATRLLEKRARTWWNSMKSRSTTPLTWSNFLREFDDQCYTYFHQKEKKREFLS</sequence>
<organism evidence="2 3">
    <name type="scientific">Theobroma cacao</name>
    <name type="common">Cacao</name>
    <name type="synonym">Cocoa</name>
    <dbReference type="NCBI Taxonomy" id="3641"/>
    <lineage>
        <taxon>Eukaryota</taxon>
        <taxon>Viridiplantae</taxon>
        <taxon>Streptophyta</taxon>
        <taxon>Embryophyta</taxon>
        <taxon>Tracheophyta</taxon>
        <taxon>Spermatophyta</taxon>
        <taxon>Magnoliopsida</taxon>
        <taxon>eudicotyledons</taxon>
        <taxon>Gunneridae</taxon>
        <taxon>Pentapetalae</taxon>
        <taxon>rosids</taxon>
        <taxon>malvids</taxon>
        <taxon>Malvales</taxon>
        <taxon>Malvaceae</taxon>
        <taxon>Byttnerioideae</taxon>
        <taxon>Theobroma</taxon>
    </lineage>
</organism>
<keyword evidence="2" id="KW-0378">Hydrolase</keyword>
<feature type="region of interest" description="Disordered" evidence="1">
    <location>
        <begin position="29"/>
        <end position="71"/>
    </location>
</feature>
<evidence type="ECO:0000313" key="2">
    <source>
        <dbReference type="EMBL" id="EOY32251.1"/>
    </source>
</evidence>
<dbReference type="GO" id="GO:0006508">
    <property type="term" value="P:proteolysis"/>
    <property type="evidence" value="ECO:0007669"/>
    <property type="project" value="UniProtKB-KW"/>
</dbReference>
<dbReference type="Proteomes" id="UP000026915">
    <property type="component" value="Chromosome 9"/>
</dbReference>
<evidence type="ECO:0000256" key="1">
    <source>
        <dbReference type="SAM" id="MobiDB-lite"/>
    </source>
</evidence>
<name>A0A061GRY1_THECC</name>
<gene>
    <name evidence="2" type="ORF">TCM_039916</name>
</gene>
<dbReference type="HOGENOM" id="CLU_115170_0_0_1"/>
<feature type="compositionally biased region" description="Pro residues" evidence="1">
    <location>
        <begin position="62"/>
        <end position="71"/>
    </location>
</feature>
<dbReference type="AlphaFoldDB" id="A0A061GRY1"/>
<accession>A0A061GRY1</accession>
<protein>
    <submittedName>
        <fullName evidence="2">Gag protease polyprotein, putative</fullName>
    </submittedName>
</protein>
<keyword evidence="3" id="KW-1185">Reference proteome</keyword>
<dbReference type="InParanoid" id="A0A061GRY1"/>
<dbReference type="EMBL" id="CM001887">
    <property type="protein sequence ID" value="EOY32251.1"/>
    <property type="molecule type" value="Genomic_DNA"/>
</dbReference>
<evidence type="ECO:0000313" key="3">
    <source>
        <dbReference type="Proteomes" id="UP000026915"/>
    </source>
</evidence>
<reference evidence="2 3" key="1">
    <citation type="journal article" date="2013" name="Genome Biol.">
        <title>The genome sequence of the most widely cultivated cacao type and its use to identify candidate genes regulating pod color.</title>
        <authorList>
            <person name="Motamayor J.C."/>
            <person name="Mockaitis K."/>
            <person name="Schmutz J."/>
            <person name="Haiminen N."/>
            <person name="Iii D.L."/>
            <person name="Cornejo O."/>
            <person name="Findley S.D."/>
            <person name="Zheng P."/>
            <person name="Utro F."/>
            <person name="Royaert S."/>
            <person name="Saski C."/>
            <person name="Jenkins J."/>
            <person name="Podicheti R."/>
            <person name="Zhao M."/>
            <person name="Scheffler B.E."/>
            <person name="Stack J.C."/>
            <person name="Feltus F.A."/>
            <person name="Mustiga G.M."/>
            <person name="Amores F."/>
            <person name="Phillips W."/>
            <person name="Marelli J.P."/>
            <person name="May G.D."/>
            <person name="Shapiro H."/>
            <person name="Ma J."/>
            <person name="Bustamante C.D."/>
            <person name="Schnell R.J."/>
            <person name="Main D."/>
            <person name="Gilbert D."/>
            <person name="Parida L."/>
            <person name="Kuhn D.N."/>
        </authorList>
    </citation>
    <scope>NUCLEOTIDE SEQUENCE [LARGE SCALE GENOMIC DNA]</scope>
    <source>
        <strain evidence="3">cv. Matina 1-6</strain>
    </source>
</reference>
<proteinExistence type="predicted"/>
<keyword evidence="2" id="KW-0645">Protease</keyword>